<reference evidence="2 3" key="1">
    <citation type="submission" date="2023-06" db="EMBL/GenBank/DDBJ databases">
        <title>Paenibacillus polygonum sp. nov., an endophytic bacterium, isolated from Polygonum lapathifolium L. in Nanji Wetland National Nature Reserve, South of Poyang Lake, Jiangxi Province, China.</title>
        <authorList>
            <person name="Yu Z."/>
        </authorList>
    </citation>
    <scope>NUCLEOTIDE SEQUENCE [LARGE SCALE GENOMIC DNA]</scope>
    <source>
        <strain evidence="2 3">C31</strain>
    </source>
</reference>
<dbReference type="Gene3D" id="3.40.630.30">
    <property type="match status" value="1"/>
</dbReference>
<protein>
    <submittedName>
        <fullName evidence="2">GNAT family N-acetyltransferase</fullName>
        <ecNumber evidence="2">2.3.1.-</ecNumber>
    </submittedName>
</protein>
<keyword evidence="3" id="KW-1185">Reference proteome</keyword>
<dbReference type="InterPro" id="IPR016181">
    <property type="entry name" value="Acyl_CoA_acyltransferase"/>
</dbReference>
<proteinExistence type="predicted"/>
<keyword evidence="2" id="KW-0012">Acyltransferase</keyword>
<dbReference type="RefSeq" id="WP_285741429.1">
    <property type="nucleotide sequence ID" value="NZ_CP127162.1"/>
</dbReference>
<dbReference type="EMBL" id="CP127162">
    <property type="protein sequence ID" value="WIV17243.1"/>
    <property type="molecule type" value="Genomic_DNA"/>
</dbReference>
<evidence type="ECO:0000313" key="3">
    <source>
        <dbReference type="Proteomes" id="UP001236415"/>
    </source>
</evidence>
<feature type="domain" description="N-acetyltransferase" evidence="1">
    <location>
        <begin position="38"/>
        <end position="190"/>
    </location>
</feature>
<dbReference type="Proteomes" id="UP001236415">
    <property type="component" value="Chromosome"/>
</dbReference>
<name>A0ABY8WZ52_9BACL</name>
<evidence type="ECO:0000259" key="1">
    <source>
        <dbReference type="PROSITE" id="PS51186"/>
    </source>
</evidence>
<keyword evidence="2" id="KW-0808">Transferase</keyword>
<dbReference type="SUPFAM" id="SSF55729">
    <property type="entry name" value="Acyl-CoA N-acyltransferases (Nat)"/>
    <property type="match status" value="1"/>
</dbReference>
<dbReference type="EC" id="2.3.1.-" evidence="2"/>
<sequence length="196" mass="23209">MDFINHEVSKLNVTVRLCGMEEKFIINNIYPLYLHDLSEIWERKTNRYGVFENDDTRTLTEQNRVVFDIWWEHPNVLFPYLITVDDIPAGLIFVATSPFIPCPHYIDYYMNEFFLLRNYRGKGVGEEAERQIIGMMPGQWEVQTNPTERNERAKRFWRRTLNTCTNGKYSEELGHHPDAGEMLVFRFSTSSEKVSN</sequence>
<evidence type="ECO:0000313" key="2">
    <source>
        <dbReference type="EMBL" id="WIV17243.1"/>
    </source>
</evidence>
<dbReference type="GO" id="GO:0016746">
    <property type="term" value="F:acyltransferase activity"/>
    <property type="evidence" value="ECO:0007669"/>
    <property type="project" value="UniProtKB-KW"/>
</dbReference>
<organism evidence="2 3">
    <name type="scientific">Paenibacillus polygoni</name>
    <dbReference type="NCBI Taxonomy" id="3050112"/>
    <lineage>
        <taxon>Bacteria</taxon>
        <taxon>Bacillati</taxon>
        <taxon>Bacillota</taxon>
        <taxon>Bacilli</taxon>
        <taxon>Bacillales</taxon>
        <taxon>Paenibacillaceae</taxon>
        <taxon>Paenibacillus</taxon>
    </lineage>
</organism>
<dbReference type="Pfam" id="PF00583">
    <property type="entry name" value="Acetyltransf_1"/>
    <property type="match status" value="1"/>
</dbReference>
<accession>A0ABY8WZ52</accession>
<dbReference type="InterPro" id="IPR000182">
    <property type="entry name" value="GNAT_dom"/>
</dbReference>
<dbReference type="PROSITE" id="PS51186">
    <property type="entry name" value="GNAT"/>
    <property type="match status" value="1"/>
</dbReference>
<gene>
    <name evidence="2" type="ORF">QPK24_12335</name>
</gene>